<dbReference type="InterPro" id="IPR001279">
    <property type="entry name" value="Metallo-B-lactamas"/>
</dbReference>
<accession>A0A1G5BYU8</accession>
<dbReference type="RefSeq" id="WP_091539717.1">
    <property type="nucleotide sequence ID" value="NZ_FMUS01000002.1"/>
</dbReference>
<organism evidence="2 3">
    <name type="scientific">Alkaliphilus peptidifermentans DSM 18978</name>
    <dbReference type="NCBI Taxonomy" id="1120976"/>
    <lineage>
        <taxon>Bacteria</taxon>
        <taxon>Bacillati</taxon>
        <taxon>Bacillota</taxon>
        <taxon>Clostridia</taxon>
        <taxon>Peptostreptococcales</taxon>
        <taxon>Natronincolaceae</taxon>
        <taxon>Alkaliphilus</taxon>
    </lineage>
</organism>
<dbReference type="Gene3D" id="3.60.15.10">
    <property type="entry name" value="Ribonuclease Z/Hydroxyacylglutathione hydrolase-like"/>
    <property type="match status" value="1"/>
</dbReference>
<dbReference type="PANTHER" id="PTHR46018">
    <property type="entry name" value="ZINC PHOSPHODIESTERASE ELAC PROTEIN 1"/>
    <property type="match status" value="1"/>
</dbReference>
<dbReference type="GO" id="GO:0042781">
    <property type="term" value="F:3'-tRNA processing endoribonuclease activity"/>
    <property type="evidence" value="ECO:0007669"/>
    <property type="project" value="TreeGrafter"/>
</dbReference>
<dbReference type="SMART" id="SM00849">
    <property type="entry name" value="Lactamase_B"/>
    <property type="match status" value="1"/>
</dbReference>
<dbReference type="AlphaFoldDB" id="A0A1G5BYU8"/>
<dbReference type="Pfam" id="PF12706">
    <property type="entry name" value="Lactamase_B_2"/>
    <property type="match status" value="1"/>
</dbReference>
<proteinExistence type="predicted"/>
<feature type="domain" description="Metallo-beta-lactamase" evidence="1">
    <location>
        <begin position="18"/>
        <end position="212"/>
    </location>
</feature>
<sequence length="245" mass="27785">MKLTVLGCYGPYPKAKGACSGYLLEDQDIKILIDCGNGVISRFFSYCNDLNQLDGIFISHLHPDHMSDLLVLRYAIGIGQMMGKITKPINLYLPASPSEEYNRIPYQQAFTRNVINEDLKIDLKGLKISFFKTDHPVECYGMVFEKNNKKLVYSGDTKYFPQLVDYIKGSDLFLCEGGILQKDMTDTTPHLSAKQVGEVATEAKLRRIILTHIFPPVNINQIFQEAREVFPNIIEIAEEGKAYYI</sequence>
<evidence type="ECO:0000313" key="2">
    <source>
        <dbReference type="EMBL" id="SCX95246.1"/>
    </source>
</evidence>
<keyword evidence="3" id="KW-1185">Reference proteome</keyword>
<dbReference type="EMBL" id="FMUS01000002">
    <property type="protein sequence ID" value="SCX95246.1"/>
    <property type="molecule type" value="Genomic_DNA"/>
</dbReference>
<reference evidence="2 3" key="1">
    <citation type="submission" date="2016-10" db="EMBL/GenBank/DDBJ databases">
        <authorList>
            <person name="de Groot N.N."/>
        </authorList>
    </citation>
    <scope>NUCLEOTIDE SEQUENCE [LARGE SCALE GENOMIC DNA]</scope>
    <source>
        <strain evidence="2 3">DSM 18978</strain>
    </source>
</reference>
<evidence type="ECO:0000313" key="3">
    <source>
        <dbReference type="Proteomes" id="UP000198636"/>
    </source>
</evidence>
<dbReference type="SUPFAM" id="SSF56281">
    <property type="entry name" value="Metallo-hydrolase/oxidoreductase"/>
    <property type="match status" value="1"/>
</dbReference>
<dbReference type="PANTHER" id="PTHR46018:SF4">
    <property type="entry name" value="METALLO-HYDROLASE YHFI-RELATED"/>
    <property type="match status" value="1"/>
</dbReference>
<dbReference type="STRING" id="1120976.SAMN03080606_00564"/>
<dbReference type="Proteomes" id="UP000198636">
    <property type="component" value="Unassembled WGS sequence"/>
</dbReference>
<gene>
    <name evidence="2" type="ORF">SAMN03080606_00564</name>
</gene>
<name>A0A1G5BYU8_9FIRM</name>
<evidence type="ECO:0000259" key="1">
    <source>
        <dbReference type="SMART" id="SM00849"/>
    </source>
</evidence>
<dbReference type="CDD" id="cd07716">
    <property type="entry name" value="RNaseZ_short-form-like_MBL-fold"/>
    <property type="match status" value="1"/>
</dbReference>
<dbReference type="InterPro" id="IPR036866">
    <property type="entry name" value="RibonucZ/Hydroxyglut_hydro"/>
</dbReference>
<dbReference type="OrthoDB" id="9800940at2"/>
<protein>
    <submittedName>
        <fullName evidence="2">Ribonuclease BN, tRNA processing enzyme</fullName>
    </submittedName>
</protein>